<dbReference type="GO" id="GO:0052618">
    <property type="term" value="F:coenzyme F420-0:L-glutamate ligase activity"/>
    <property type="evidence" value="ECO:0007669"/>
    <property type="project" value="UniProtKB-EC"/>
</dbReference>
<keyword evidence="6" id="KW-0342">GTP-binding</keyword>
<dbReference type="PANTHER" id="PTHR47917">
    <property type="match status" value="1"/>
</dbReference>
<keyword evidence="7" id="KW-0464">Manganese</keyword>
<keyword evidence="10" id="KW-1185">Reference proteome</keyword>
<keyword evidence="3" id="KW-0547">Nucleotide-binding</keyword>
<name>A0A5Q2MH94_9ACTN</name>
<dbReference type="KEGG" id="aef:GEV26_02935"/>
<dbReference type="AlphaFoldDB" id="A0A5Q2MH94"/>
<evidence type="ECO:0000256" key="5">
    <source>
        <dbReference type="ARBA" id="ARBA00022958"/>
    </source>
</evidence>
<dbReference type="SUPFAM" id="SSF144010">
    <property type="entry name" value="CofE-like"/>
    <property type="match status" value="1"/>
</dbReference>
<reference evidence="9 10" key="1">
    <citation type="submission" date="2019-11" db="EMBL/GenBank/DDBJ databases">
        <authorList>
            <person name="Li J."/>
        </authorList>
    </citation>
    <scope>NUCLEOTIDE SEQUENCE [LARGE SCALE GENOMIC DNA]</scope>
    <source>
        <strain evidence="9 10">MF47</strain>
    </source>
</reference>
<evidence type="ECO:0000259" key="8">
    <source>
        <dbReference type="Pfam" id="PF01996"/>
    </source>
</evidence>
<dbReference type="InterPro" id="IPR008225">
    <property type="entry name" value="F420-0_g-glutamyl_ligase"/>
</dbReference>
<feature type="domain" description="Coenzyme F420:L-glutamate ligase-like" evidence="8">
    <location>
        <begin position="11"/>
        <end position="48"/>
    </location>
</feature>
<keyword evidence="5" id="KW-0630">Potassium</keyword>
<keyword evidence="4" id="KW-0460">Magnesium</keyword>
<evidence type="ECO:0000256" key="2">
    <source>
        <dbReference type="ARBA" id="ARBA00022723"/>
    </source>
</evidence>
<dbReference type="Pfam" id="PF01996">
    <property type="entry name" value="F420_ligase"/>
    <property type="match status" value="2"/>
</dbReference>
<dbReference type="GO" id="GO:0005525">
    <property type="term" value="F:GTP binding"/>
    <property type="evidence" value="ECO:0007669"/>
    <property type="project" value="UniProtKB-KW"/>
</dbReference>
<evidence type="ECO:0000256" key="7">
    <source>
        <dbReference type="ARBA" id="ARBA00023211"/>
    </source>
</evidence>
<keyword evidence="1 9" id="KW-0436">Ligase</keyword>
<dbReference type="GO" id="GO:0046872">
    <property type="term" value="F:metal ion binding"/>
    <property type="evidence" value="ECO:0007669"/>
    <property type="project" value="UniProtKB-KW"/>
</dbReference>
<evidence type="ECO:0000256" key="4">
    <source>
        <dbReference type="ARBA" id="ARBA00022842"/>
    </source>
</evidence>
<evidence type="ECO:0000313" key="10">
    <source>
        <dbReference type="Proteomes" id="UP000392064"/>
    </source>
</evidence>
<feature type="domain" description="Coenzyme F420:L-glutamate ligase-like" evidence="8">
    <location>
        <begin position="58"/>
        <end position="200"/>
    </location>
</feature>
<dbReference type="PANTHER" id="PTHR47917:SF1">
    <property type="entry name" value="COENZYME F420:L-GLUTAMATE LIGASE"/>
    <property type="match status" value="1"/>
</dbReference>
<evidence type="ECO:0000256" key="1">
    <source>
        <dbReference type="ARBA" id="ARBA00022598"/>
    </source>
</evidence>
<dbReference type="Gene3D" id="3.30.1330.100">
    <property type="entry name" value="CofE-like"/>
    <property type="match status" value="2"/>
</dbReference>
<dbReference type="InterPro" id="IPR002847">
    <property type="entry name" value="F420-0_gamma-glut_ligase-dom"/>
</dbReference>
<evidence type="ECO:0000313" key="9">
    <source>
        <dbReference type="EMBL" id="QGG40406.1"/>
    </source>
</evidence>
<dbReference type="RefSeq" id="WP_153651677.1">
    <property type="nucleotide sequence ID" value="NZ_CP045737.1"/>
</dbReference>
<sequence length="320" mass="32715">MTLVFEPVEGIGEVSPGDDIAALIAERCELSPGDVVVVTSKIVSKSAGLATTRPKDELLAAETDRVVARRGPTSIVRTHHGITMAAAGIDNSNTAPGTLIPLPPDPDGAASAIRRRLEELTGLSVAVVISDTAGRAWRTGQTDIAIGCAGLLPVDSFEGRTDPYGNPLAVTAPAIADQLAGGAELASGKFGARPVVVVRGADPAWLLQDDGSGARALIRDEASDMFGLGAREAAVAAVIGDQPVRGLPVDPTMTLDDIVDLALSGLDFPRRHVSVDGSTVVLSIGLDDQLGAGVLAQRLVSLGIAHGTAIGVRVTSLPQD</sequence>
<evidence type="ECO:0000256" key="6">
    <source>
        <dbReference type="ARBA" id="ARBA00023134"/>
    </source>
</evidence>
<protein>
    <submittedName>
        <fullName evidence="9">Coenzyme F420-0:L-glutamate ligase</fullName>
        <ecNumber evidence="9">6.3.2.31</ecNumber>
    </submittedName>
</protein>
<dbReference type="EC" id="6.3.2.31" evidence="9"/>
<accession>A0A5Q2MH94</accession>
<evidence type="ECO:0000256" key="3">
    <source>
        <dbReference type="ARBA" id="ARBA00022741"/>
    </source>
</evidence>
<dbReference type="Proteomes" id="UP000392064">
    <property type="component" value="Chromosome"/>
</dbReference>
<dbReference type="EMBL" id="CP045737">
    <property type="protein sequence ID" value="QGG40406.1"/>
    <property type="molecule type" value="Genomic_DNA"/>
</dbReference>
<gene>
    <name evidence="9" type="primary">cofE</name>
    <name evidence="9" type="ORF">GEV26_02935</name>
</gene>
<organism evidence="9 10">
    <name type="scientific">Aeromicrobium yanjiei</name>
    <dbReference type="NCBI Taxonomy" id="2662028"/>
    <lineage>
        <taxon>Bacteria</taxon>
        <taxon>Bacillati</taxon>
        <taxon>Actinomycetota</taxon>
        <taxon>Actinomycetes</taxon>
        <taxon>Propionibacteriales</taxon>
        <taxon>Nocardioidaceae</taxon>
        <taxon>Aeromicrobium</taxon>
    </lineage>
</organism>
<keyword evidence="2" id="KW-0479">Metal-binding</keyword>
<dbReference type="NCBIfam" id="TIGR01916">
    <property type="entry name" value="F420_cofE"/>
    <property type="match status" value="1"/>
</dbReference>
<proteinExistence type="predicted"/>